<evidence type="ECO:0000256" key="1">
    <source>
        <dbReference type="ARBA" id="ARBA00004651"/>
    </source>
</evidence>
<dbReference type="SUPFAM" id="SSF82866">
    <property type="entry name" value="Multidrug efflux transporter AcrB transmembrane domain"/>
    <property type="match status" value="2"/>
</dbReference>
<evidence type="ECO:0000313" key="9">
    <source>
        <dbReference type="Proteomes" id="UP000199308"/>
    </source>
</evidence>
<feature type="transmembrane region" description="Helical" evidence="6">
    <location>
        <begin position="641"/>
        <end position="658"/>
    </location>
</feature>
<evidence type="ECO:0000256" key="6">
    <source>
        <dbReference type="SAM" id="Phobius"/>
    </source>
</evidence>
<proteinExistence type="predicted"/>
<evidence type="ECO:0000256" key="2">
    <source>
        <dbReference type="ARBA" id="ARBA00022475"/>
    </source>
</evidence>
<dbReference type="Proteomes" id="UP000199308">
    <property type="component" value="Unassembled WGS sequence"/>
</dbReference>
<dbReference type="Pfam" id="PF03176">
    <property type="entry name" value="MMPL"/>
    <property type="match status" value="2"/>
</dbReference>
<comment type="subcellular location">
    <subcellularLocation>
        <location evidence="1">Cell membrane</location>
        <topology evidence="1">Multi-pass membrane protein</topology>
    </subcellularLocation>
</comment>
<keyword evidence="2" id="KW-1003">Cell membrane</keyword>
<feature type="transmembrane region" description="Helical" evidence="6">
    <location>
        <begin position="255"/>
        <end position="278"/>
    </location>
</feature>
<dbReference type="PROSITE" id="PS50156">
    <property type="entry name" value="SSD"/>
    <property type="match status" value="2"/>
</dbReference>
<dbReference type="OrthoDB" id="5963930at2"/>
<sequence length="772" mass="83668">MSIDAFINRFEILIFRHRAFVLTLFVLLTAFFVQQASHIKLDAAFTKNIPLNHTYMKTYLKHQENFGGANNILVSVCAADGDIFSEGFFTTLEEVHNKLFFIPGVDRTQVKSLFSPSTRFVEIVEGGFAGGPVIPSDFKPNERGLNKVKGNIEKAGIVGSMVASDYSCSLLRASLLDINPQTGEKLDTLAIAKQLEEDLRTTYEKDGVSVHIIGFAKMVGDVANGAMGVVLFFAIAIAITAVMVYFFCKSKILTLLPIACSLIAVVWQMGALSTLGFGLDPMSILIPFLVFAIGVSHGVQMINAVGKNVAKGFTSKEAAQMSFRALLVPGGVALLSDTVGFITLLSIDIGIIRELAITASLGVALIILTNLVLLPVLVSYVNMAKRAPSENEAATKKYDALWLNMSKLATKGPATTVLIIVAILYLVGFYFSQGMKIGDLHAGASALHEDSRYNQDTFLITDRYTINVDYMSVIVESTENACTDYRIMDTISQFQWKMENVPGVQSAVSLASVAKVVNAGYNEGNLKWRTLPRNQQTLVQSIARVPSSSGLLNSDCSVMPVILFTEDHKAETIDRIVAEVKAAAAEFNTDDITFKLASGPVGVMAATNEAVAEAQTPMMLYVYGAVILLCLISFKSVRATFVVVLPLYVVSTLAQWLMTMLDIGLTVSTLPVIALGVGIGVDYGIYILSTMSQQLRSGVAVKDAYLAALKERGSAVLLTGITLAVGVSTWFFSALKFQVDMGILLTFMFLVNMLAAIMVIPALATFLWKEKK</sequence>
<keyword evidence="4 6" id="KW-1133">Transmembrane helix</keyword>
<protein>
    <recommendedName>
        <fullName evidence="7">SSD domain-containing protein</fullName>
    </recommendedName>
</protein>
<evidence type="ECO:0000259" key="7">
    <source>
        <dbReference type="PROSITE" id="PS50156"/>
    </source>
</evidence>
<dbReference type="STRING" id="349064.SAMN05660429_01086"/>
<dbReference type="InterPro" id="IPR004869">
    <property type="entry name" value="MMPL_dom"/>
</dbReference>
<evidence type="ECO:0000256" key="3">
    <source>
        <dbReference type="ARBA" id="ARBA00022692"/>
    </source>
</evidence>
<feature type="transmembrane region" description="Helical" evidence="6">
    <location>
        <begin position="741"/>
        <end position="768"/>
    </location>
</feature>
<reference evidence="8 9" key="1">
    <citation type="submission" date="2016-10" db="EMBL/GenBank/DDBJ databases">
        <authorList>
            <person name="de Groot N.N."/>
        </authorList>
    </citation>
    <scope>NUCLEOTIDE SEQUENCE [LARGE SCALE GENOMIC DNA]</scope>
    <source>
        <strain evidence="8 9">DSM 19706</strain>
    </source>
</reference>
<feature type="transmembrane region" description="Helical" evidence="6">
    <location>
        <begin position="618"/>
        <end position="634"/>
    </location>
</feature>
<feature type="domain" description="SSD" evidence="7">
    <location>
        <begin position="253"/>
        <end position="380"/>
    </location>
</feature>
<keyword evidence="9" id="KW-1185">Reference proteome</keyword>
<dbReference type="PANTHER" id="PTHR33406">
    <property type="entry name" value="MEMBRANE PROTEIN MJ1562-RELATED"/>
    <property type="match status" value="1"/>
</dbReference>
<organism evidence="8 9">
    <name type="scientific">Thalassotalea agarivorans</name>
    <name type="common">Thalassomonas agarivorans</name>
    <dbReference type="NCBI Taxonomy" id="349064"/>
    <lineage>
        <taxon>Bacteria</taxon>
        <taxon>Pseudomonadati</taxon>
        <taxon>Pseudomonadota</taxon>
        <taxon>Gammaproteobacteria</taxon>
        <taxon>Alteromonadales</taxon>
        <taxon>Colwelliaceae</taxon>
        <taxon>Thalassotalea</taxon>
    </lineage>
</organism>
<feature type="transmembrane region" description="Helical" evidence="6">
    <location>
        <begin position="284"/>
        <end position="305"/>
    </location>
</feature>
<dbReference type="GO" id="GO:0005886">
    <property type="term" value="C:plasma membrane"/>
    <property type="evidence" value="ECO:0007669"/>
    <property type="project" value="UniProtKB-SubCell"/>
</dbReference>
<feature type="transmembrane region" description="Helical" evidence="6">
    <location>
        <begin position="359"/>
        <end position="381"/>
    </location>
</feature>
<feature type="transmembrane region" description="Helical" evidence="6">
    <location>
        <begin position="226"/>
        <end position="248"/>
    </location>
</feature>
<dbReference type="AlphaFoldDB" id="A0A1I0BXI3"/>
<feature type="transmembrane region" description="Helical" evidence="6">
    <location>
        <begin position="715"/>
        <end position="735"/>
    </location>
</feature>
<dbReference type="InterPro" id="IPR050545">
    <property type="entry name" value="Mycobact_MmpL"/>
</dbReference>
<dbReference type="InterPro" id="IPR000731">
    <property type="entry name" value="SSD"/>
</dbReference>
<accession>A0A1I0BXI3</accession>
<dbReference type="Gene3D" id="1.20.1640.10">
    <property type="entry name" value="Multidrug efflux transporter AcrB transmembrane domain"/>
    <property type="match status" value="2"/>
</dbReference>
<evidence type="ECO:0000256" key="5">
    <source>
        <dbReference type="ARBA" id="ARBA00023136"/>
    </source>
</evidence>
<keyword evidence="5 6" id="KW-0472">Membrane</keyword>
<gene>
    <name evidence="8" type="ORF">SAMN05660429_01086</name>
</gene>
<dbReference type="RefSeq" id="WP_093328311.1">
    <property type="nucleotide sequence ID" value="NZ_AP027363.1"/>
</dbReference>
<dbReference type="PANTHER" id="PTHR33406:SF10">
    <property type="entry name" value="SSD DOMAIN-CONTAINING PROTEIN"/>
    <property type="match status" value="1"/>
</dbReference>
<feature type="transmembrane region" description="Helical" evidence="6">
    <location>
        <begin position="326"/>
        <end position="347"/>
    </location>
</feature>
<keyword evidence="3 6" id="KW-0812">Transmembrane</keyword>
<evidence type="ECO:0000256" key="4">
    <source>
        <dbReference type="ARBA" id="ARBA00022989"/>
    </source>
</evidence>
<name>A0A1I0BXI3_THASX</name>
<feature type="domain" description="SSD" evidence="7">
    <location>
        <begin position="636"/>
        <end position="766"/>
    </location>
</feature>
<feature type="transmembrane region" description="Helical" evidence="6">
    <location>
        <begin position="412"/>
        <end position="431"/>
    </location>
</feature>
<dbReference type="EMBL" id="FOHK01000004">
    <property type="protein sequence ID" value="SET11705.1"/>
    <property type="molecule type" value="Genomic_DNA"/>
</dbReference>
<evidence type="ECO:0000313" key="8">
    <source>
        <dbReference type="EMBL" id="SET11705.1"/>
    </source>
</evidence>
<feature type="transmembrane region" description="Helical" evidence="6">
    <location>
        <begin position="670"/>
        <end position="688"/>
    </location>
</feature>